<name>A0A0C3BS66_HEBCY</name>
<keyword evidence="3" id="KW-1185">Reference proteome</keyword>
<dbReference type="AlphaFoldDB" id="A0A0C3BS66"/>
<reference evidence="2 3" key="1">
    <citation type="submission" date="2014-04" db="EMBL/GenBank/DDBJ databases">
        <authorList>
            <consortium name="DOE Joint Genome Institute"/>
            <person name="Kuo A."/>
            <person name="Gay G."/>
            <person name="Dore J."/>
            <person name="Kohler A."/>
            <person name="Nagy L.G."/>
            <person name="Floudas D."/>
            <person name="Copeland A."/>
            <person name="Barry K.W."/>
            <person name="Cichocki N."/>
            <person name="Veneault-Fourrey C."/>
            <person name="LaButti K."/>
            <person name="Lindquist E.A."/>
            <person name="Lipzen A."/>
            <person name="Lundell T."/>
            <person name="Morin E."/>
            <person name="Murat C."/>
            <person name="Sun H."/>
            <person name="Tunlid A."/>
            <person name="Henrissat B."/>
            <person name="Grigoriev I.V."/>
            <person name="Hibbett D.S."/>
            <person name="Martin F."/>
            <person name="Nordberg H.P."/>
            <person name="Cantor M.N."/>
            <person name="Hua S.X."/>
        </authorList>
    </citation>
    <scope>NUCLEOTIDE SEQUENCE [LARGE SCALE GENOMIC DNA]</scope>
    <source>
        <strain evidence="3">h7</strain>
    </source>
</reference>
<evidence type="ECO:0000313" key="2">
    <source>
        <dbReference type="EMBL" id="KIM34914.1"/>
    </source>
</evidence>
<evidence type="ECO:0000256" key="1">
    <source>
        <dbReference type="SAM" id="MobiDB-lite"/>
    </source>
</evidence>
<protein>
    <submittedName>
        <fullName evidence="2">Uncharacterized protein</fullName>
    </submittedName>
</protein>
<accession>A0A0C3BS66</accession>
<reference evidence="3" key="2">
    <citation type="submission" date="2015-01" db="EMBL/GenBank/DDBJ databases">
        <title>Evolutionary Origins and Diversification of the Mycorrhizal Mutualists.</title>
        <authorList>
            <consortium name="DOE Joint Genome Institute"/>
            <consortium name="Mycorrhizal Genomics Consortium"/>
            <person name="Kohler A."/>
            <person name="Kuo A."/>
            <person name="Nagy L.G."/>
            <person name="Floudas D."/>
            <person name="Copeland A."/>
            <person name="Barry K.W."/>
            <person name="Cichocki N."/>
            <person name="Veneault-Fourrey C."/>
            <person name="LaButti K."/>
            <person name="Lindquist E.A."/>
            <person name="Lipzen A."/>
            <person name="Lundell T."/>
            <person name="Morin E."/>
            <person name="Murat C."/>
            <person name="Riley R."/>
            <person name="Ohm R."/>
            <person name="Sun H."/>
            <person name="Tunlid A."/>
            <person name="Henrissat B."/>
            <person name="Grigoriev I.V."/>
            <person name="Hibbett D.S."/>
            <person name="Martin F."/>
        </authorList>
    </citation>
    <scope>NUCLEOTIDE SEQUENCE [LARGE SCALE GENOMIC DNA]</scope>
    <source>
        <strain evidence="3">h7</strain>
    </source>
</reference>
<proteinExistence type="predicted"/>
<evidence type="ECO:0000313" key="3">
    <source>
        <dbReference type="Proteomes" id="UP000053424"/>
    </source>
</evidence>
<dbReference type="EMBL" id="KN831845">
    <property type="protein sequence ID" value="KIM34914.1"/>
    <property type="molecule type" value="Genomic_DNA"/>
</dbReference>
<dbReference type="HOGENOM" id="CLU_2146182_0_0_1"/>
<gene>
    <name evidence="2" type="ORF">M413DRAFT_32930</name>
</gene>
<feature type="compositionally biased region" description="Basic and acidic residues" evidence="1">
    <location>
        <begin position="7"/>
        <end position="16"/>
    </location>
</feature>
<sequence length="112" mass="12649">MSSPISELRELSEADKVHRKISYSQERGKKEERSLRVVAQNVGKRGTDLTLDRKFSRCPKSGQIIEIVRESSSNANSDTYSSHFSGSTFYSPPKPVKYQQISKTVEEILEAP</sequence>
<organism evidence="2 3">
    <name type="scientific">Hebeloma cylindrosporum</name>
    <dbReference type="NCBI Taxonomy" id="76867"/>
    <lineage>
        <taxon>Eukaryota</taxon>
        <taxon>Fungi</taxon>
        <taxon>Dikarya</taxon>
        <taxon>Basidiomycota</taxon>
        <taxon>Agaricomycotina</taxon>
        <taxon>Agaricomycetes</taxon>
        <taxon>Agaricomycetidae</taxon>
        <taxon>Agaricales</taxon>
        <taxon>Agaricineae</taxon>
        <taxon>Hymenogastraceae</taxon>
        <taxon>Hebeloma</taxon>
    </lineage>
</organism>
<dbReference type="Proteomes" id="UP000053424">
    <property type="component" value="Unassembled WGS sequence"/>
</dbReference>
<feature type="region of interest" description="Disordered" evidence="1">
    <location>
        <begin position="1"/>
        <end position="33"/>
    </location>
</feature>